<evidence type="ECO:0000256" key="2">
    <source>
        <dbReference type="SAM" id="MobiDB-lite"/>
    </source>
</evidence>
<dbReference type="InterPro" id="IPR001138">
    <property type="entry name" value="Zn2Cys6_DnaBD"/>
</dbReference>
<protein>
    <submittedName>
        <fullName evidence="4">Zn(2)-C6 fungal-type domain-containing protein</fullName>
    </submittedName>
</protein>
<name>A0ABR2V7Q5_9PEZI</name>
<reference evidence="4 5" key="1">
    <citation type="journal article" date="2024" name="J. Plant Pathol.">
        <title>Sequence and assembly of the genome of Seiridium unicorne, isolate CBS 538.82, causal agent of cypress canker disease.</title>
        <authorList>
            <person name="Scali E."/>
            <person name="Rocca G.D."/>
            <person name="Danti R."/>
            <person name="Garbelotto M."/>
            <person name="Barberini S."/>
            <person name="Baroncelli R."/>
            <person name="Emiliani G."/>
        </authorList>
    </citation>
    <scope>NUCLEOTIDE SEQUENCE [LARGE SCALE GENOMIC DNA]</scope>
    <source>
        <strain evidence="4 5">BM-138-508</strain>
    </source>
</reference>
<gene>
    <name evidence="4" type="ORF">SUNI508_04599</name>
</gene>
<dbReference type="Proteomes" id="UP001408356">
    <property type="component" value="Unassembled WGS sequence"/>
</dbReference>
<evidence type="ECO:0000313" key="4">
    <source>
        <dbReference type="EMBL" id="KAK9422932.1"/>
    </source>
</evidence>
<sequence length="606" mass="66988">MVNRGQPSRDCQPCKKRKLRCDLQRERCGQCRRANIACFGWPDPNALIIRDETASAQRKVLARTSLRGSAPSREYHSSDSSSGLSPSSNSRSTSYPSSVSKPNPSPQITQALVSIGGSKLPATTICNHIGRVPFGDDKIPTPLSFSWEVRARNAFFSHYVFGFSRSHDALSQLYAASSATSVLSAAVDAAALAFLAKQHEAPGHVTVHSTPSSSELVSLTSRSYIVAIKRLSTILDAAIRGQDEALGTRLHEEARGDATLQAVLLLDLCEKLACIGRRPDQTSPPGLQEDNDNNSAITQVPWMSHLRGALDLVHIRGLKRRYSSPTARRLAARLAMTFVISCGVAGVHVPQELEELRMGLLPHLDILPQIEDRGAIKTWNTEDTRVDPKFAVTGLVICVVNLAADFSQGKRLPSDLFQRAKELDDLLAAMERELPSSWQCERIYTEGFPVVYGDHYDMYVDHFVTQVRNVIRSMRLLLLEMIQKLYRVRENVGDYHTKTARLINSLCGDICAAVPQFVWPQARSENCIPFTPSQSLQCYTLLSPLYLAAKLSTRVKMRTWIIDTLQYMAGFGGMKAANSIAGILQSHSDVSYWQVYAMLGSYAFAA</sequence>
<dbReference type="EMBL" id="JARVKF010000101">
    <property type="protein sequence ID" value="KAK9422932.1"/>
    <property type="molecule type" value="Genomic_DNA"/>
</dbReference>
<dbReference type="Pfam" id="PF00172">
    <property type="entry name" value="Zn_clus"/>
    <property type="match status" value="1"/>
</dbReference>
<feature type="domain" description="Zn(2)-C6 fungal-type" evidence="3">
    <location>
        <begin position="10"/>
        <end position="38"/>
    </location>
</feature>
<feature type="compositionally biased region" description="Low complexity" evidence="2">
    <location>
        <begin position="78"/>
        <end position="102"/>
    </location>
</feature>
<dbReference type="SMART" id="SM00066">
    <property type="entry name" value="GAL4"/>
    <property type="match status" value="1"/>
</dbReference>
<dbReference type="InterPro" id="IPR053175">
    <property type="entry name" value="DHMBA_Reg_Transcription_Factor"/>
</dbReference>
<keyword evidence="5" id="KW-1185">Reference proteome</keyword>
<dbReference type="SUPFAM" id="SSF57701">
    <property type="entry name" value="Zn2/Cys6 DNA-binding domain"/>
    <property type="match status" value="1"/>
</dbReference>
<evidence type="ECO:0000313" key="5">
    <source>
        <dbReference type="Proteomes" id="UP001408356"/>
    </source>
</evidence>
<proteinExistence type="predicted"/>
<comment type="caution">
    <text evidence="4">The sequence shown here is derived from an EMBL/GenBank/DDBJ whole genome shotgun (WGS) entry which is preliminary data.</text>
</comment>
<dbReference type="PANTHER" id="PTHR38791">
    <property type="entry name" value="ZN(II)2CYS6 TRANSCRIPTION FACTOR (EUROFUNG)-RELATED-RELATED"/>
    <property type="match status" value="1"/>
</dbReference>
<dbReference type="PROSITE" id="PS50048">
    <property type="entry name" value="ZN2_CY6_FUNGAL_2"/>
    <property type="match status" value="1"/>
</dbReference>
<dbReference type="PANTHER" id="PTHR38791:SF1">
    <property type="entry name" value="TRANSCRIPTION FACTOR, PUTATIVE-RELATED"/>
    <property type="match status" value="1"/>
</dbReference>
<evidence type="ECO:0000259" key="3">
    <source>
        <dbReference type="PROSITE" id="PS50048"/>
    </source>
</evidence>
<dbReference type="Gene3D" id="4.10.240.10">
    <property type="entry name" value="Zn(2)-C6 fungal-type DNA-binding domain"/>
    <property type="match status" value="1"/>
</dbReference>
<dbReference type="CDD" id="cd00067">
    <property type="entry name" value="GAL4"/>
    <property type="match status" value="1"/>
</dbReference>
<accession>A0ABR2V7Q5</accession>
<keyword evidence="1" id="KW-0539">Nucleus</keyword>
<feature type="region of interest" description="Disordered" evidence="2">
    <location>
        <begin position="63"/>
        <end position="108"/>
    </location>
</feature>
<dbReference type="InterPro" id="IPR036864">
    <property type="entry name" value="Zn2-C6_fun-type_DNA-bd_sf"/>
</dbReference>
<evidence type="ECO:0000256" key="1">
    <source>
        <dbReference type="ARBA" id="ARBA00023242"/>
    </source>
</evidence>
<organism evidence="4 5">
    <name type="scientific">Seiridium unicorne</name>
    <dbReference type="NCBI Taxonomy" id="138068"/>
    <lineage>
        <taxon>Eukaryota</taxon>
        <taxon>Fungi</taxon>
        <taxon>Dikarya</taxon>
        <taxon>Ascomycota</taxon>
        <taxon>Pezizomycotina</taxon>
        <taxon>Sordariomycetes</taxon>
        <taxon>Xylariomycetidae</taxon>
        <taxon>Amphisphaeriales</taxon>
        <taxon>Sporocadaceae</taxon>
        <taxon>Seiridium</taxon>
    </lineage>
</organism>